<gene>
    <name evidence="12" type="primary">murA</name>
    <name evidence="14" type="ORF">PAT3040_04965</name>
</gene>
<evidence type="ECO:0000313" key="14">
    <source>
        <dbReference type="EMBL" id="GBG10244.1"/>
    </source>
</evidence>
<dbReference type="EMBL" id="BDQX01000292">
    <property type="protein sequence ID" value="GBG10244.1"/>
    <property type="molecule type" value="Genomic_DNA"/>
</dbReference>
<comment type="caution">
    <text evidence="12">Lacks conserved residue(s) required for the propagation of feature annotation.</text>
</comment>
<evidence type="ECO:0000256" key="9">
    <source>
        <dbReference type="ARBA" id="ARBA00023316"/>
    </source>
</evidence>
<dbReference type="Pfam" id="PF00275">
    <property type="entry name" value="EPSP_synthase"/>
    <property type="match status" value="1"/>
</dbReference>
<sequence length="479" mass="50353">MTKIIVRGGQRLSGTVRVSGAKNAVLPILAASLLATEGDSVICDVPLLDDVMTIQSVLASLGAQLTYNNETMRISAPIIHSCEAPYELIRKMRASFLVMGPLLARIGKVRISLPGGCAIGTRPIDQHLKGFEAMGAEITLGHGFIEASVKDRLKGAKIYLDVASVGATENIMMAAALANGTTTIENAAKEPEIVDLANYINAMGGKVRGAGTGMIRIEGVERLSGARHNVIPDRVEAGTYMIASAITGGDVFVEGAIADHLMPVISKLQEMGVEIVESDNGIHVKGPHSLKGVDVKTLPHPGFPTDMQSQMMALLLVSEGTSVVTETVFENRFMHVEEFQKMNANIKVDGRSAIVTGGVPLSGAKVTATDLRAGAALICAALRADGETEVTGLHHVDRGYVDITGKLAALGADIRRVALDDEPVLASTSVQIQQHAESAQPNPQVAAAKAAAVAASSEPVVAFKRDKEAVVLKVQPTWA</sequence>
<evidence type="ECO:0000256" key="7">
    <source>
        <dbReference type="ARBA" id="ARBA00022984"/>
    </source>
</evidence>
<reference evidence="14 15" key="1">
    <citation type="submission" date="2017-08" db="EMBL/GenBank/DDBJ databases">
        <title>Substantial Increase in Enzyme Production by Combined Drug-Resistance Mutations in Paenibacillus agaridevorans.</title>
        <authorList>
            <person name="Tanaka Y."/>
            <person name="Funane K."/>
            <person name="Hosaka T."/>
            <person name="Shiwa Y."/>
            <person name="Fujita N."/>
            <person name="Miyazaki T."/>
            <person name="Yoshikawa H."/>
            <person name="Murakami K."/>
            <person name="Kasahara K."/>
            <person name="Inaoka T."/>
            <person name="Hiraga Y."/>
            <person name="Ochi K."/>
        </authorList>
    </citation>
    <scope>NUCLEOTIDE SEQUENCE [LARGE SCALE GENOMIC DNA]</scope>
    <source>
        <strain evidence="14 15">T-3040</strain>
    </source>
</reference>
<comment type="caution">
    <text evidence="14">The sequence shown here is derived from an EMBL/GenBank/DDBJ whole genome shotgun (WGS) entry which is preliminary data.</text>
</comment>
<evidence type="ECO:0000256" key="6">
    <source>
        <dbReference type="ARBA" id="ARBA00022960"/>
    </source>
</evidence>
<evidence type="ECO:0000259" key="13">
    <source>
        <dbReference type="Pfam" id="PF00275"/>
    </source>
</evidence>
<comment type="function">
    <text evidence="12">Cell wall formation. Adds enolpyruvyl to UDP-N-acetylglucosamine.</text>
</comment>
<dbReference type="InterPro" id="IPR005750">
    <property type="entry name" value="UDP_GlcNAc_COvinyl_MurA"/>
</dbReference>
<evidence type="ECO:0000256" key="10">
    <source>
        <dbReference type="ARBA" id="ARBA00038367"/>
    </source>
</evidence>
<evidence type="ECO:0000256" key="4">
    <source>
        <dbReference type="ARBA" id="ARBA00022618"/>
    </source>
</evidence>
<comment type="pathway">
    <text evidence="2 12">Cell wall biogenesis; peptidoglycan biosynthesis.</text>
</comment>
<evidence type="ECO:0000256" key="11">
    <source>
        <dbReference type="ARBA" id="ARBA00047527"/>
    </source>
</evidence>
<evidence type="ECO:0000256" key="12">
    <source>
        <dbReference type="HAMAP-Rule" id="MF_00111"/>
    </source>
</evidence>
<feature type="domain" description="Enolpyruvate transferase" evidence="13">
    <location>
        <begin position="6"/>
        <end position="407"/>
    </location>
</feature>
<accession>A0A2R5F308</accession>
<dbReference type="GO" id="GO:0019277">
    <property type="term" value="P:UDP-N-acetylgalactosamine biosynthetic process"/>
    <property type="evidence" value="ECO:0007669"/>
    <property type="project" value="InterPro"/>
</dbReference>
<feature type="active site" description="Proton donor" evidence="12">
    <location>
        <position position="117"/>
    </location>
</feature>
<dbReference type="InterPro" id="IPR001986">
    <property type="entry name" value="Enolpyruvate_Tfrase_dom"/>
</dbReference>
<dbReference type="InterPro" id="IPR013792">
    <property type="entry name" value="RNA3'P_cycl/enolpyr_Trfase_a/b"/>
</dbReference>
<comment type="similarity">
    <text evidence="10 12">Belongs to the EPSP synthase family. MurA subfamily.</text>
</comment>
<organism evidence="14 15">
    <name type="scientific">Paenibacillus agaridevorans</name>
    <dbReference type="NCBI Taxonomy" id="171404"/>
    <lineage>
        <taxon>Bacteria</taxon>
        <taxon>Bacillati</taxon>
        <taxon>Bacillota</taxon>
        <taxon>Bacilli</taxon>
        <taxon>Bacillales</taxon>
        <taxon>Paenibacillaceae</taxon>
        <taxon>Paenibacillus</taxon>
    </lineage>
</organism>
<feature type="binding site" evidence="12">
    <location>
        <begin position="22"/>
        <end position="23"/>
    </location>
    <ligand>
        <name>phosphoenolpyruvate</name>
        <dbReference type="ChEBI" id="CHEBI:58702"/>
    </ligand>
</feature>
<evidence type="ECO:0000256" key="1">
    <source>
        <dbReference type="ARBA" id="ARBA00004496"/>
    </source>
</evidence>
<dbReference type="GO" id="GO:0051301">
    <property type="term" value="P:cell division"/>
    <property type="evidence" value="ECO:0007669"/>
    <property type="project" value="UniProtKB-KW"/>
</dbReference>
<dbReference type="UniPathway" id="UPA00219"/>
<keyword evidence="9 12" id="KW-0961">Cell wall biogenesis/degradation</keyword>
<dbReference type="Gene3D" id="3.65.10.10">
    <property type="entry name" value="Enolpyruvate transferase domain"/>
    <property type="match status" value="2"/>
</dbReference>
<dbReference type="GO" id="GO:0009252">
    <property type="term" value="P:peptidoglycan biosynthetic process"/>
    <property type="evidence" value="ECO:0007669"/>
    <property type="project" value="UniProtKB-UniRule"/>
</dbReference>
<feature type="binding site" evidence="12">
    <location>
        <position position="328"/>
    </location>
    <ligand>
        <name>UDP-N-acetyl-alpha-D-glucosamine</name>
        <dbReference type="ChEBI" id="CHEBI:57705"/>
    </ligand>
</feature>
<dbReference type="GO" id="GO:0008760">
    <property type="term" value="F:UDP-N-acetylglucosamine 1-carboxyvinyltransferase activity"/>
    <property type="evidence" value="ECO:0007669"/>
    <property type="project" value="UniProtKB-UniRule"/>
</dbReference>
<keyword evidence="3 12" id="KW-0963">Cytoplasm</keyword>
<dbReference type="InterPro" id="IPR050068">
    <property type="entry name" value="MurA_subfamily"/>
</dbReference>
<dbReference type="RefSeq" id="WP_108994786.1">
    <property type="nucleotide sequence ID" value="NZ_BDQX01000292.1"/>
</dbReference>
<dbReference type="AlphaFoldDB" id="A0A2R5F308"/>
<dbReference type="NCBIfam" id="TIGR01072">
    <property type="entry name" value="murA"/>
    <property type="match status" value="1"/>
</dbReference>
<dbReference type="GO" id="GO:0071555">
    <property type="term" value="P:cell wall organization"/>
    <property type="evidence" value="ECO:0007669"/>
    <property type="project" value="UniProtKB-KW"/>
</dbReference>
<feature type="binding site" evidence="12">
    <location>
        <position position="93"/>
    </location>
    <ligand>
        <name>UDP-N-acetyl-alpha-D-glucosamine</name>
        <dbReference type="ChEBI" id="CHEBI:57705"/>
    </ligand>
</feature>
<protein>
    <recommendedName>
        <fullName evidence="12">UDP-N-acetylglucosamine 1-carboxyvinyltransferase</fullName>
        <ecNumber evidence="12">2.5.1.7</ecNumber>
    </recommendedName>
    <alternativeName>
        <fullName evidence="12">Enoylpyruvate transferase</fullName>
    </alternativeName>
    <alternativeName>
        <fullName evidence="12">UDP-N-acetylglucosamine enolpyruvyl transferase</fullName>
        <shortName evidence="12">EPT</shortName>
    </alternativeName>
</protein>
<feature type="binding site" evidence="12">
    <location>
        <begin position="122"/>
        <end position="126"/>
    </location>
    <ligand>
        <name>UDP-N-acetyl-alpha-D-glucosamine</name>
        <dbReference type="ChEBI" id="CHEBI:57705"/>
    </ligand>
</feature>
<dbReference type="EC" id="2.5.1.7" evidence="12"/>
<keyword evidence="8 12" id="KW-0131">Cell cycle</keyword>
<dbReference type="GO" id="GO:0005737">
    <property type="term" value="C:cytoplasm"/>
    <property type="evidence" value="ECO:0007669"/>
    <property type="project" value="UniProtKB-SubCell"/>
</dbReference>
<name>A0A2R5F308_9BACL</name>
<keyword evidence="7 12" id="KW-0573">Peptidoglycan synthesis</keyword>
<dbReference type="GO" id="GO:0008360">
    <property type="term" value="P:regulation of cell shape"/>
    <property type="evidence" value="ECO:0007669"/>
    <property type="project" value="UniProtKB-KW"/>
</dbReference>
<proteinExistence type="inferred from homology"/>
<dbReference type="SUPFAM" id="SSF55205">
    <property type="entry name" value="EPT/RTPC-like"/>
    <property type="match status" value="1"/>
</dbReference>
<evidence type="ECO:0000313" key="15">
    <source>
        <dbReference type="Proteomes" id="UP000245202"/>
    </source>
</evidence>
<keyword evidence="5 12" id="KW-0808">Transferase</keyword>
<evidence type="ECO:0000256" key="8">
    <source>
        <dbReference type="ARBA" id="ARBA00023306"/>
    </source>
</evidence>
<comment type="subcellular location">
    <subcellularLocation>
        <location evidence="1 12">Cytoplasm</location>
    </subcellularLocation>
</comment>
<evidence type="ECO:0000256" key="2">
    <source>
        <dbReference type="ARBA" id="ARBA00004752"/>
    </source>
</evidence>
<evidence type="ECO:0000256" key="3">
    <source>
        <dbReference type="ARBA" id="ARBA00022490"/>
    </source>
</evidence>
<keyword evidence="6 12" id="KW-0133">Cell shape</keyword>
<comment type="catalytic activity">
    <reaction evidence="11 12">
        <text>phosphoenolpyruvate + UDP-N-acetyl-alpha-D-glucosamine = UDP-N-acetyl-3-O-(1-carboxyvinyl)-alpha-D-glucosamine + phosphate</text>
        <dbReference type="Rhea" id="RHEA:18681"/>
        <dbReference type="ChEBI" id="CHEBI:43474"/>
        <dbReference type="ChEBI" id="CHEBI:57705"/>
        <dbReference type="ChEBI" id="CHEBI:58702"/>
        <dbReference type="ChEBI" id="CHEBI:68483"/>
        <dbReference type="EC" id="2.5.1.7"/>
    </reaction>
</comment>
<dbReference type="CDD" id="cd01555">
    <property type="entry name" value="UdpNAET"/>
    <property type="match status" value="1"/>
</dbReference>
<dbReference type="PANTHER" id="PTHR43783:SF1">
    <property type="entry name" value="UDP-N-ACETYLGLUCOSAMINE 1-CARBOXYVINYLTRANSFERASE"/>
    <property type="match status" value="1"/>
</dbReference>
<feature type="modified residue" description="2-(S-cysteinyl)pyruvic acid O-phosphothioketal" evidence="12">
    <location>
        <position position="117"/>
    </location>
</feature>
<dbReference type="NCBIfam" id="NF006873">
    <property type="entry name" value="PRK09369.1"/>
    <property type="match status" value="1"/>
</dbReference>
<dbReference type="FunFam" id="3.65.10.10:FF:000001">
    <property type="entry name" value="UDP-N-acetylglucosamine 1-carboxyvinyltransferase"/>
    <property type="match status" value="1"/>
</dbReference>
<evidence type="ECO:0000256" key="5">
    <source>
        <dbReference type="ARBA" id="ARBA00022679"/>
    </source>
</evidence>
<keyword evidence="15" id="KW-1185">Reference proteome</keyword>
<keyword evidence="4 12" id="KW-0132">Cell division</keyword>
<keyword evidence="12" id="KW-0670">Pyruvate</keyword>
<dbReference type="HAMAP" id="MF_00111">
    <property type="entry name" value="MurA"/>
    <property type="match status" value="1"/>
</dbReference>
<dbReference type="Proteomes" id="UP000245202">
    <property type="component" value="Unassembled WGS sequence"/>
</dbReference>
<feature type="binding site" evidence="12">
    <location>
        <position position="306"/>
    </location>
    <ligand>
        <name>UDP-N-acetyl-alpha-D-glucosamine</name>
        <dbReference type="ChEBI" id="CHEBI:57705"/>
    </ligand>
</feature>
<dbReference type="InterPro" id="IPR036968">
    <property type="entry name" value="Enolpyruvate_Tfrase_sf"/>
</dbReference>
<dbReference type="PANTHER" id="PTHR43783">
    <property type="entry name" value="UDP-N-ACETYLGLUCOSAMINE 1-CARBOXYVINYLTRANSFERASE"/>
    <property type="match status" value="1"/>
</dbReference>